<protein>
    <submittedName>
        <fullName evidence="2">Uncharacterized protein</fullName>
    </submittedName>
</protein>
<name>A0A8B6E0D2_MYTGA</name>
<dbReference type="EMBL" id="UYJE01004312">
    <property type="protein sequence ID" value="VDI27056.1"/>
    <property type="molecule type" value="Genomic_DNA"/>
</dbReference>
<sequence>MSLTKILQKTMKGQTHRQLSYFMPVYGTFNRKTEEKPKQHVFNFAEYAYFHVSTDNPPQKPSNINAEQKKQNVTVNNGDDGDMKCLFSPGKKS</sequence>
<evidence type="ECO:0000256" key="1">
    <source>
        <dbReference type="SAM" id="MobiDB-lite"/>
    </source>
</evidence>
<feature type="region of interest" description="Disordered" evidence="1">
    <location>
        <begin position="72"/>
        <end position="93"/>
    </location>
</feature>
<dbReference type="AlphaFoldDB" id="A0A8B6E0D2"/>
<proteinExistence type="predicted"/>
<comment type="caution">
    <text evidence="2">The sequence shown here is derived from an EMBL/GenBank/DDBJ whole genome shotgun (WGS) entry which is preliminary data.</text>
</comment>
<reference evidence="2" key="1">
    <citation type="submission" date="2018-11" db="EMBL/GenBank/DDBJ databases">
        <authorList>
            <person name="Alioto T."/>
            <person name="Alioto T."/>
        </authorList>
    </citation>
    <scope>NUCLEOTIDE SEQUENCE</scope>
</reference>
<organism evidence="2 3">
    <name type="scientific">Mytilus galloprovincialis</name>
    <name type="common">Mediterranean mussel</name>
    <dbReference type="NCBI Taxonomy" id="29158"/>
    <lineage>
        <taxon>Eukaryota</taxon>
        <taxon>Metazoa</taxon>
        <taxon>Spiralia</taxon>
        <taxon>Lophotrochozoa</taxon>
        <taxon>Mollusca</taxon>
        <taxon>Bivalvia</taxon>
        <taxon>Autobranchia</taxon>
        <taxon>Pteriomorphia</taxon>
        <taxon>Mytilida</taxon>
        <taxon>Mytiloidea</taxon>
        <taxon>Mytilidae</taxon>
        <taxon>Mytilinae</taxon>
        <taxon>Mytilus</taxon>
    </lineage>
</organism>
<evidence type="ECO:0000313" key="3">
    <source>
        <dbReference type="Proteomes" id="UP000596742"/>
    </source>
</evidence>
<gene>
    <name evidence="2" type="ORF">MGAL_10B001251</name>
</gene>
<dbReference type="Proteomes" id="UP000596742">
    <property type="component" value="Unassembled WGS sequence"/>
</dbReference>
<evidence type="ECO:0000313" key="2">
    <source>
        <dbReference type="EMBL" id="VDI27056.1"/>
    </source>
</evidence>
<accession>A0A8B6E0D2</accession>
<keyword evidence="3" id="KW-1185">Reference proteome</keyword>